<name>A0ABU8YAX8_9MICO</name>
<proteinExistence type="predicted"/>
<keyword evidence="2 5" id="KW-0328">Glycosyltransferase</keyword>
<dbReference type="InterPro" id="IPR028098">
    <property type="entry name" value="Glyco_trans_4-like_N"/>
</dbReference>
<comment type="caution">
    <text evidence="5">The sequence shown here is derived from an EMBL/GenBank/DDBJ whole genome shotgun (WGS) entry which is preliminary data.</text>
</comment>
<dbReference type="Gene3D" id="3.40.50.2000">
    <property type="entry name" value="Glycogen Phosphorylase B"/>
    <property type="match status" value="2"/>
</dbReference>
<evidence type="ECO:0000313" key="6">
    <source>
        <dbReference type="Proteomes" id="UP001370299"/>
    </source>
</evidence>
<evidence type="ECO:0000256" key="2">
    <source>
        <dbReference type="ARBA" id="ARBA00022676"/>
    </source>
</evidence>
<sequence length="396" mass="43033">MRILMLTNSYVDRTRGGVELHVFNLAKELEAAGHAVTVGRTSPGESQLPVDGPALWVIDRHTAGTEGRARTRRSTGGARFLSNFLARVQIGRRIGRTLRKAGLEDRFDVIHHHDFVTSAVIARRLRRSGVRQVWTNHLGEFLILRRIPVVGRWVTRWLTTPFQAATGPSPELADQAAVRCPIRYVPNGVDVETFRPAGDVERQDARSELGLPAVETVCIVPRRWAPSKGVVFAAEAITLPEWPAEVALVFVGAGESDFPEYAQEVRGLLAHARGMVVVVDSVDATGMASYLRASDVCVIPSLLEATSLSALEAMASGLPLVASDVGGLPELVNDRTGLLVPPRSPLELAKAVSQLAALPAEARLTMAAEARRFVEQSYAWSNIAVRISEMYDEAAS</sequence>
<organism evidence="5 6">
    <name type="scientific">Curtobacterium citreum</name>
    <dbReference type="NCBI Taxonomy" id="2036"/>
    <lineage>
        <taxon>Bacteria</taxon>
        <taxon>Bacillati</taxon>
        <taxon>Actinomycetota</taxon>
        <taxon>Actinomycetes</taxon>
        <taxon>Micrococcales</taxon>
        <taxon>Microbacteriaceae</taxon>
        <taxon>Curtobacterium</taxon>
    </lineage>
</organism>
<dbReference type="Pfam" id="PF13692">
    <property type="entry name" value="Glyco_trans_1_4"/>
    <property type="match status" value="1"/>
</dbReference>
<feature type="domain" description="Glycosyltransferase subfamily 4-like N-terminal" evidence="4">
    <location>
        <begin position="16"/>
        <end position="192"/>
    </location>
</feature>
<dbReference type="InterPro" id="IPR050194">
    <property type="entry name" value="Glycosyltransferase_grp1"/>
</dbReference>
<keyword evidence="3 5" id="KW-0808">Transferase</keyword>
<dbReference type="GO" id="GO:0016757">
    <property type="term" value="F:glycosyltransferase activity"/>
    <property type="evidence" value="ECO:0007669"/>
    <property type="project" value="UniProtKB-KW"/>
</dbReference>
<accession>A0ABU8YAX8</accession>
<keyword evidence="6" id="KW-1185">Reference proteome</keyword>
<evidence type="ECO:0000256" key="3">
    <source>
        <dbReference type="ARBA" id="ARBA00022679"/>
    </source>
</evidence>
<dbReference type="RefSeq" id="WP_340195857.1">
    <property type="nucleotide sequence ID" value="NZ_JBBKAP010000013.1"/>
</dbReference>
<dbReference type="PANTHER" id="PTHR45947">
    <property type="entry name" value="SULFOQUINOVOSYL TRANSFERASE SQD2"/>
    <property type="match status" value="1"/>
</dbReference>
<dbReference type="Proteomes" id="UP001370299">
    <property type="component" value="Unassembled WGS sequence"/>
</dbReference>
<dbReference type="EMBL" id="JBBLYY010000056">
    <property type="protein sequence ID" value="MEK0171985.1"/>
    <property type="molecule type" value="Genomic_DNA"/>
</dbReference>
<evidence type="ECO:0000259" key="4">
    <source>
        <dbReference type="Pfam" id="PF13439"/>
    </source>
</evidence>
<evidence type="ECO:0000313" key="5">
    <source>
        <dbReference type="EMBL" id="MEK0171985.1"/>
    </source>
</evidence>
<gene>
    <name evidence="5" type="ORF">WMN62_10930</name>
</gene>
<dbReference type="SUPFAM" id="SSF53756">
    <property type="entry name" value="UDP-Glycosyltransferase/glycogen phosphorylase"/>
    <property type="match status" value="1"/>
</dbReference>
<dbReference type="PANTHER" id="PTHR45947:SF3">
    <property type="entry name" value="SULFOQUINOVOSYL TRANSFERASE SQD2"/>
    <property type="match status" value="1"/>
</dbReference>
<evidence type="ECO:0000256" key="1">
    <source>
        <dbReference type="ARBA" id="ARBA00021292"/>
    </source>
</evidence>
<reference evidence="5 6" key="1">
    <citation type="submission" date="2024-03" db="EMBL/GenBank/DDBJ databases">
        <title>Whole genomes of four grape xylem sap localized bacterial endophytes.</title>
        <authorList>
            <person name="Kumar G."/>
            <person name="Savka M.A."/>
        </authorList>
    </citation>
    <scope>NUCLEOTIDE SEQUENCE [LARGE SCALE GENOMIC DNA]</scope>
    <source>
        <strain evidence="5 6">RIT_GXS8</strain>
    </source>
</reference>
<protein>
    <recommendedName>
        <fullName evidence="1">D-inositol 3-phosphate glycosyltransferase</fullName>
    </recommendedName>
</protein>
<dbReference type="Pfam" id="PF13439">
    <property type="entry name" value="Glyco_transf_4"/>
    <property type="match status" value="1"/>
</dbReference>
<dbReference type="CDD" id="cd03801">
    <property type="entry name" value="GT4_PimA-like"/>
    <property type="match status" value="1"/>
</dbReference>